<feature type="domain" description="Bro-N" evidence="1">
    <location>
        <begin position="2"/>
        <end position="104"/>
    </location>
</feature>
<dbReference type="Proteomes" id="UP000611762">
    <property type="component" value="Unassembled WGS sequence"/>
</dbReference>
<reference evidence="2" key="1">
    <citation type="submission" date="2020-08" db="EMBL/GenBank/DDBJ databases">
        <title>Genome public.</title>
        <authorList>
            <person name="Liu C."/>
            <person name="Sun Q."/>
        </authorList>
    </citation>
    <scope>NUCLEOTIDE SEQUENCE</scope>
    <source>
        <strain evidence="2">H8</strain>
    </source>
</reference>
<dbReference type="SMART" id="SM01040">
    <property type="entry name" value="Bro-N"/>
    <property type="match status" value="1"/>
</dbReference>
<dbReference type="PANTHER" id="PTHR36180:SF2">
    <property type="entry name" value="BRO FAMILY PROTEIN"/>
    <property type="match status" value="1"/>
</dbReference>
<comment type="caution">
    <text evidence="2">The sequence shown here is derived from an EMBL/GenBank/DDBJ whole genome shotgun (WGS) entry which is preliminary data.</text>
</comment>
<dbReference type="Pfam" id="PF03374">
    <property type="entry name" value="ANT"/>
    <property type="match status" value="1"/>
</dbReference>
<evidence type="ECO:0000259" key="1">
    <source>
        <dbReference type="PROSITE" id="PS51750"/>
    </source>
</evidence>
<protein>
    <submittedName>
        <fullName evidence="2">Phage antirepressor KilAC domain-containing protein</fullName>
    </submittedName>
</protein>
<dbReference type="GO" id="GO:0003677">
    <property type="term" value="F:DNA binding"/>
    <property type="evidence" value="ECO:0007669"/>
    <property type="project" value="InterPro"/>
</dbReference>
<evidence type="ECO:0000313" key="3">
    <source>
        <dbReference type="Proteomes" id="UP000611762"/>
    </source>
</evidence>
<dbReference type="AlphaFoldDB" id="A0A926DNC7"/>
<accession>A0A926DNC7</accession>
<dbReference type="Pfam" id="PF02498">
    <property type="entry name" value="Bro-N"/>
    <property type="match status" value="1"/>
</dbReference>
<dbReference type="InterPro" id="IPR005039">
    <property type="entry name" value="Ant_C"/>
</dbReference>
<dbReference type="EMBL" id="JACRSU010000002">
    <property type="protein sequence ID" value="MBC8540862.1"/>
    <property type="molecule type" value="Genomic_DNA"/>
</dbReference>
<sequence>MKTEISTFSNEKFGKIRTVYQNENVWFIASDVCNILELTNTTVAMNGLEDFEKAKLNLGLCGGNTNIISESGFYTLVLRSRKPIAKPFRLWVTQEVLPSIRKHGAYIQPQRESEAIDYYFPNFSDGLKLSMVKELQQKNAQLQEFYDDLLSTDGLLDMNTVAKELEIGEYALFAYLRGKKILFYNKDMVNVPYERFRKEGKFKVKETPCHDGKTRNVTYVTRKGLDYIRKTMRKDGMLGVAK</sequence>
<dbReference type="InterPro" id="IPR003497">
    <property type="entry name" value="BRO_N_domain"/>
</dbReference>
<dbReference type="RefSeq" id="WP_249312079.1">
    <property type="nucleotide sequence ID" value="NZ_JACRSU010000002.1"/>
</dbReference>
<evidence type="ECO:0000313" key="2">
    <source>
        <dbReference type="EMBL" id="MBC8540862.1"/>
    </source>
</evidence>
<dbReference type="PANTHER" id="PTHR36180">
    <property type="entry name" value="DNA-BINDING PROTEIN-RELATED-RELATED"/>
    <property type="match status" value="1"/>
</dbReference>
<name>A0A926DNC7_9FIRM</name>
<proteinExistence type="predicted"/>
<dbReference type="PROSITE" id="PS51750">
    <property type="entry name" value="BRO_N"/>
    <property type="match status" value="1"/>
</dbReference>
<gene>
    <name evidence="2" type="ORF">H8698_07710</name>
</gene>
<keyword evidence="3" id="KW-1185">Reference proteome</keyword>
<organism evidence="2 3">
    <name type="scientific">Congzhengia minquanensis</name>
    <dbReference type="NCBI Taxonomy" id="2763657"/>
    <lineage>
        <taxon>Bacteria</taxon>
        <taxon>Bacillati</taxon>
        <taxon>Bacillota</taxon>
        <taxon>Clostridia</taxon>
        <taxon>Eubacteriales</taxon>
        <taxon>Oscillospiraceae</taxon>
        <taxon>Congzhengia</taxon>
    </lineage>
</organism>